<keyword evidence="7" id="KW-0479">Metal-binding</keyword>
<evidence type="ECO:0000256" key="6">
    <source>
        <dbReference type="ARBA" id="ARBA00022485"/>
    </source>
</evidence>
<comment type="cofactor">
    <cofactor evidence="14">
        <name>[4Fe-4S] cluster</name>
        <dbReference type="ChEBI" id="CHEBI:49883"/>
    </cofactor>
    <text evidence="14">Binds 1 [4Fe-4S] cluster.</text>
</comment>
<dbReference type="GO" id="GO:0006298">
    <property type="term" value="P:mismatch repair"/>
    <property type="evidence" value="ECO:0007669"/>
    <property type="project" value="TreeGrafter"/>
</dbReference>
<dbReference type="GO" id="GO:0000701">
    <property type="term" value="F:purine-specific mismatch base pair DNA N-glycosylase activity"/>
    <property type="evidence" value="ECO:0007669"/>
    <property type="project" value="UniProtKB-EC"/>
</dbReference>
<dbReference type="PANTHER" id="PTHR42944">
    <property type="entry name" value="ADENINE DNA GLYCOSYLASE"/>
    <property type="match status" value="1"/>
</dbReference>
<dbReference type="KEGG" id="tbv:H9L17_03265"/>
<dbReference type="FunFam" id="1.10.340.30:FF:000002">
    <property type="entry name" value="Adenine DNA glycosylase"/>
    <property type="match status" value="1"/>
</dbReference>
<comment type="similarity">
    <text evidence="3 14">Belongs to the Nth/MutY family.</text>
</comment>
<organism evidence="17 18">
    <name type="scientific">Thermomonas brevis</name>
    <dbReference type="NCBI Taxonomy" id="215691"/>
    <lineage>
        <taxon>Bacteria</taxon>
        <taxon>Pseudomonadati</taxon>
        <taxon>Pseudomonadota</taxon>
        <taxon>Gammaproteobacteria</taxon>
        <taxon>Lysobacterales</taxon>
        <taxon>Lysobacteraceae</taxon>
        <taxon>Thermomonas</taxon>
    </lineage>
</organism>
<evidence type="ECO:0000256" key="11">
    <source>
        <dbReference type="ARBA" id="ARBA00023014"/>
    </source>
</evidence>
<feature type="compositionally biased region" description="Basic residues" evidence="15">
    <location>
        <begin position="1"/>
        <end position="13"/>
    </location>
</feature>
<evidence type="ECO:0000313" key="18">
    <source>
        <dbReference type="Proteomes" id="UP000515977"/>
    </source>
</evidence>
<dbReference type="PROSITE" id="PS00764">
    <property type="entry name" value="ENDONUCLEASE_III_1"/>
    <property type="match status" value="1"/>
</dbReference>
<dbReference type="Proteomes" id="UP000515977">
    <property type="component" value="Chromosome"/>
</dbReference>
<keyword evidence="10 14" id="KW-0408">Iron</keyword>
<keyword evidence="9" id="KW-0378">Hydrolase</keyword>
<feature type="region of interest" description="Disordered" evidence="15">
    <location>
        <begin position="1"/>
        <end position="41"/>
    </location>
</feature>
<dbReference type="SUPFAM" id="SSF55811">
    <property type="entry name" value="Nudix"/>
    <property type="match status" value="1"/>
</dbReference>
<dbReference type="InterPro" id="IPR004035">
    <property type="entry name" value="Endouclease-III_FeS-bd_BS"/>
</dbReference>
<evidence type="ECO:0000259" key="16">
    <source>
        <dbReference type="SMART" id="SM00478"/>
    </source>
</evidence>
<evidence type="ECO:0000256" key="13">
    <source>
        <dbReference type="ARBA" id="ARBA00023295"/>
    </source>
</evidence>
<evidence type="ECO:0000256" key="12">
    <source>
        <dbReference type="ARBA" id="ARBA00023204"/>
    </source>
</evidence>
<evidence type="ECO:0000256" key="10">
    <source>
        <dbReference type="ARBA" id="ARBA00023004"/>
    </source>
</evidence>
<dbReference type="GO" id="GO:0035485">
    <property type="term" value="F:adenine/guanine mispair binding"/>
    <property type="evidence" value="ECO:0007669"/>
    <property type="project" value="TreeGrafter"/>
</dbReference>
<dbReference type="NCBIfam" id="TIGR01084">
    <property type="entry name" value="mutY"/>
    <property type="match status" value="1"/>
</dbReference>
<dbReference type="CDD" id="cd03431">
    <property type="entry name" value="NUDIX_DNA_Glycosylase_C-MutY"/>
    <property type="match status" value="1"/>
</dbReference>
<dbReference type="Gene3D" id="1.10.340.30">
    <property type="entry name" value="Hypothetical protein, domain 2"/>
    <property type="match status" value="1"/>
</dbReference>
<evidence type="ECO:0000256" key="4">
    <source>
        <dbReference type="ARBA" id="ARBA00012045"/>
    </source>
</evidence>
<dbReference type="GO" id="GO:0032357">
    <property type="term" value="F:oxidized purine DNA binding"/>
    <property type="evidence" value="ECO:0007669"/>
    <property type="project" value="TreeGrafter"/>
</dbReference>
<keyword evidence="11" id="KW-0411">Iron-sulfur</keyword>
<evidence type="ECO:0000256" key="8">
    <source>
        <dbReference type="ARBA" id="ARBA00022763"/>
    </source>
</evidence>
<dbReference type="Pfam" id="PF00633">
    <property type="entry name" value="HHH"/>
    <property type="match status" value="1"/>
</dbReference>
<dbReference type="InterPro" id="IPR000445">
    <property type="entry name" value="HhH_motif"/>
</dbReference>
<evidence type="ECO:0000256" key="2">
    <source>
        <dbReference type="ARBA" id="ARBA00002933"/>
    </source>
</evidence>
<keyword evidence="13 14" id="KW-0326">Glycosidase</keyword>
<evidence type="ECO:0000256" key="14">
    <source>
        <dbReference type="RuleBase" id="RU365096"/>
    </source>
</evidence>
<evidence type="ECO:0000256" key="1">
    <source>
        <dbReference type="ARBA" id="ARBA00000843"/>
    </source>
</evidence>
<dbReference type="AlphaFoldDB" id="A0A7G9QV13"/>
<protein>
    <recommendedName>
        <fullName evidence="5 14">Adenine DNA glycosylase</fullName>
        <ecNumber evidence="4 14">3.2.2.31</ecNumber>
    </recommendedName>
</protein>
<sequence>MNNRKTPRTSRRHEHSEEPALPLPEKPRKQVLHRAQGDGESARRDIAGRLLAWFDRHGRFDLPWQHPRTPYRVWLSEIMLQQTQVSVVTGYFDRFIKALPDLSALAHAPQDDVLALWSGLGYYARARNLHAAAKLCAEHHDGDLPRDLDALVALPGIGRSTAGAILSQAWGDPAPILDGNVKRVLCRVFGIDGWPGMPVVEKRLWSIAETLLPQTRLADWTQAQMDFGATLCTRANPACAICPLQDVCVARIEGRIGELPAPKPGKALPQREALMLIVEDADGRVLLWRRPPTGVWASLWSLPQHEDIIEAQAWFERHLDGDFAAARALPALDHGFSHYRLRIQPHLIAVNGPRAAIGDNPDLRWVDRAELTAIGLPAPVRKLLQELTE</sequence>
<dbReference type="InterPro" id="IPR005760">
    <property type="entry name" value="A/G_AdeGlyc_MutY"/>
</dbReference>
<dbReference type="SMART" id="SM00478">
    <property type="entry name" value="ENDO3c"/>
    <property type="match status" value="1"/>
</dbReference>
<dbReference type="InterPro" id="IPR044298">
    <property type="entry name" value="MIG/MutY"/>
</dbReference>
<dbReference type="InterPro" id="IPR023170">
    <property type="entry name" value="HhH_base_excis_C"/>
</dbReference>
<evidence type="ECO:0000256" key="9">
    <source>
        <dbReference type="ARBA" id="ARBA00022801"/>
    </source>
</evidence>
<keyword evidence="6" id="KW-0004">4Fe-4S</keyword>
<dbReference type="GO" id="GO:0046872">
    <property type="term" value="F:metal ion binding"/>
    <property type="evidence" value="ECO:0007669"/>
    <property type="project" value="UniProtKB-UniRule"/>
</dbReference>
<comment type="catalytic activity">
    <reaction evidence="1 14">
        <text>Hydrolyzes free adenine bases from 7,8-dihydro-8-oxoguanine:adenine mismatched double-stranded DNA, leaving an apurinic site.</text>
        <dbReference type="EC" id="3.2.2.31"/>
    </reaction>
</comment>
<evidence type="ECO:0000256" key="7">
    <source>
        <dbReference type="ARBA" id="ARBA00022723"/>
    </source>
</evidence>
<comment type="function">
    <text evidence="2">Adenine glycosylase active on G-A mispairs. MutY also corrects error-prone DNA synthesis past GO lesions which are due to the oxidatively damaged form of guanine: 7,8-dihydro-8-oxoguanine (8-oxo-dGTP).</text>
</comment>
<dbReference type="EMBL" id="CP060711">
    <property type="protein sequence ID" value="QNN47188.1"/>
    <property type="molecule type" value="Genomic_DNA"/>
</dbReference>
<dbReference type="CDD" id="cd00056">
    <property type="entry name" value="ENDO3c"/>
    <property type="match status" value="1"/>
</dbReference>
<dbReference type="InterPro" id="IPR011257">
    <property type="entry name" value="DNA_glycosylase"/>
</dbReference>
<dbReference type="InterPro" id="IPR003265">
    <property type="entry name" value="HhH-GPD_domain"/>
</dbReference>
<dbReference type="PANTHER" id="PTHR42944:SF1">
    <property type="entry name" value="ADENINE DNA GLYCOSYLASE"/>
    <property type="match status" value="1"/>
</dbReference>
<keyword evidence="12" id="KW-0234">DNA repair</keyword>
<dbReference type="Gene3D" id="1.10.1670.10">
    <property type="entry name" value="Helix-hairpin-Helix base-excision DNA repair enzymes (C-terminal)"/>
    <property type="match status" value="1"/>
</dbReference>
<gene>
    <name evidence="17" type="primary">mutY</name>
    <name evidence="17" type="ORF">H9L17_03265</name>
</gene>
<dbReference type="Pfam" id="PF14815">
    <property type="entry name" value="NUDIX_4"/>
    <property type="match status" value="1"/>
</dbReference>
<dbReference type="GO" id="GO:0006284">
    <property type="term" value="P:base-excision repair"/>
    <property type="evidence" value="ECO:0007669"/>
    <property type="project" value="UniProtKB-UniRule"/>
</dbReference>
<accession>A0A7G9QV13</accession>
<reference evidence="17 18" key="1">
    <citation type="submission" date="2020-08" db="EMBL/GenBank/DDBJ databases">
        <title>Genome sequence of Thermomonas brevis KACC 16975T.</title>
        <authorList>
            <person name="Hyun D.-W."/>
            <person name="Bae J.-W."/>
        </authorList>
    </citation>
    <scope>NUCLEOTIDE SEQUENCE [LARGE SCALE GENOMIC DNA]</scope>
    <source>
        <strain evidence="17 18">KACC 16975</strain>
    </source>
</reference>
<dbReference type="PROSITE" id="PS01155">
    <property type="entry name" value="ENDONUCLEASE_III_2"/>
    <property type="match status" value="1"/>
</dbReference>
<dbReference type="GO" id="GO:0051539">
    <property type="term" value="F:4 iron, 4 sulfur cluster binding"/>
    <property type="evidence" value="ECO:0007669"/>
    <property type="project" value="UniProtKB-UniRule"/>
</dbReference>
<dbReference type="InterPro" id="IPR004036">
    <property type="entry name" value="Endonuclease-III-like_CS2"/>
</dbReference>
<dbReference type="SUPFAM" id="SSF48150">
    <property type="entry name" value="DNA-glycosylase"/>
    <property type="match status" value="1"/>
</dbReference>
<dbReference type="GO" id="GO:0034039">
    <property type="term" value="F:8-oxo-7,8-dihydroguanine DNA N-glycosylase activity"/>
    <property type="evidence" value="ECO:0007669"/>
    <property type="project" value="TreeGrafter"/>
</dbReference>
<dbReference type="Pfam" id="PF00730">
    <property type="entry name" value="HhH-GPD"/>
    <property type="match status" value="1"/>
</dbReference>
<proteinExistence type="inferred from homology"/>
<dbReference type="InterPro" id="IPR015797">
    <property type="entry name" value="NUDIX_hydrolase-like_dom_sf"/>
</dbReference>
<dbReference type="EC" id="3.2.2.31" evidence="4 14"/>
<evidence type="ECO:0000256" key="5">
    <source>
        <dbReference type="ARBA" id="ARBA00022023"/>
    </source>
</evidence>
<evidence type="ECO:0000256" key="3">
    <source>
        <dbReference type="ARBA" id="ARBA00008343"/>
    </source>
</evidence>
<evidence type="ECO:0000256" key="15">
    <source>
        <dbReference type="SAM" id="MobiDB-lite"/>
    </source>
</evidence>
<keyword evidence="18" id="KW-1185">Reference proteome</keyword>
<feature type="domain" description="HhH-GPD" evidence="16">
    <location>
        <begin position="79"/>
        <end position="230"/>
    </location>
</feature>
<name>A0A7G9QV13_9GAMM</name>
<keyword evidence="8 14" id="KW-0227">DNA damage</keyword>
<evidence type="ECO:0000313" key="17">
    <source>
        <dbReference type="EMBL" id="QNN47188.1"/>
    </source>
</evidence>
<dbReference type="InterPro" id="IPR029119">
    <property type="entry name" value="MutY_C"/>
</dbReference>
<dbReference type="Gene3D" id="3.90.79.10">
    <property type="entry name" value="Nucleoside Triphosphate Pyrophosphohydrolase"/>
    <property type="match status" value="1"/>
</dbReference>